<dbReference type="InterPro" id="IPR001952">
    <property type="entry name" value="Alkaline_phosphatase"/>
</dbReference>
<sequence length="435" mass="47123">MLKKLSLISIACLASSSFAVAAAPKNIIYMIGDGMGPTYLAAYRYYMDNPQTKAVERTVFDELWIGNASTYPDDDTVVTDSAAAATALSSTHKTYNGAIAVDHDHKPLTTMLEIAKAKGMQTGVVVTAQINHATPAGFLAHDKSRQNYDQIADDYIDNKVNGQIVADLMLGGGTSYFIRKDRNLVEEFKQAGFHYTDSWAGLKTLNQLPALGLFAPKGFNSALDNPEPLPLKQMTEKALELLSPAEQGFVVMIEGSQIDWCGHANDIACAMAEMHDFAEAVKVAKAYVDAHPDTLLVVTADHETGGLSLGAAGHYSWKRDVIKKVKHTGDYIAGQLLALKDETVMYQAWLGLTGLELSADEQRLLSKARTQGQKALATAVKQRIDHHSTTGWTSGGHTAADVPVLAYGADKQVFAGFQDNTEIAGKLIQFIQQKK</sequence>
<dbReference type="Proteomes" id="UP000276260">
    <property type="component" value="Unassembled WGS sequence"/>
</dbReference>
<dbReference type="PROSITE" id="PS00123">
    <property type="entry name" value="ALKALINE_PHOSPHATASE"/>
    <property type="match status" value="1"/>
</dbReference>
<dbReference type="SMART" id="SM00098">
    <property type="entry name" value="alkPPc"/>
    <property type="match status" value="1"/>
</dbReference>
<feature type="signal peptide" evidence="10">
    <location>
        <begin position="1"/>
        <end position="21"/>
    </location>
</feature>
<keyword evidence="12" id="KW-1185">Reference proteome</keyword>
<evidence type="ECO:0000256" key="4">
    <source>
        <dbReference type="ARBA" id="ARBA00022801"/>
    </source>
</evidence>
<dbReference type="RefSeq" id="WP_046519563.1">
    <property type="nucleotide sequence ID" value="NZ_LAVS01000013.1"/>
</dbReference>
<dbReference type="SUPFAM" id="SSF53649">
    <property type="entry name" value="Alkaline phosphatase-like"/>
    <property type="match status" value="1"/>
</dbReference>
<evidence type="ECO:0000256" key="2">
    <source>
        <dbReference type="ARBA" id="ARBA00022553"/>
    </source>
</evidence>
<dbReference type="PRINTS" id="PR00113">
    <property type="entry name" value="ALKPHPHTASE"/>
</dbReference>
<dbReference type="AlphaFoldDB" id="A0A3P3QQ01"/>
<dbReference type="GO" id="GO:0004035">
    <property type="term" value="F:alkaline phosphatase activity"/>
    <property type="evidence" value="ECO:0007669"/>
    <property type="project" value="TreeGrafter"/>
</dbReference>
<comment type="caution">
    <text evidence="11">The sequence shown here is derived from an EMBL/GenBank/DDBJ whole genome shotgun (WGS) entry which is preliminary data.</text>
</comment>
<evidence type="ECO:0000256" key="1">
    <source>
        <dbReference type="ARBA" id="ARBA00005984"/>
    </source>
</evidence>
<dbReference type="Gene3D" id="1.10.60.40">
    <property type="match status" value="1"/>
</dbReference>
<evidence type="ECO:0000256" key="3">
    <source>
        <dbReference type="ARBA" id="ARBA00022723"/>
    </source>
</evidence>
<comment type="similarity">
    <text evidence="1 9">Belongs to the alkaline phosphatase family.</text>
</comment>
<reference evidence="11 12" key="1">
    <citation type="submission" date="2018-11" db="EMBL/GenBank/DDBJ databases">
        <title>Draft genome analysis of Rheinheimera mesophila isolated from an industrial waste site.</title>
        <authorList>
            <person name="Yu Q."/>
            <person name="Qi Y."/>
            <person name="Zhang H."/>
            <person name="Lu Y."/>
            <person name="Pu J."/>
        </authorList>
    </citation>
    <scope>NUCLEOTIDE SEQUENCE [LARGE SCALE GENOMIC DNA]</scope>
    <source>
        <strain evidence="11 12">IITR13</strain>
    </source>
</reference>
<dbReference type="Pfam" id="PF00245">
    <property type="entry name" value="Alk_phosphatase"/>
    <property type="match status" value="1"/>
</dbReference>
<comment type="cofactor">
    <cofactor evidence="8">
        <name>Zn(2+)</name>
        <dbReference type="ChEBI" id="CHEBI:29105"/>
    </cofactor>
    <text evidence="8">Binds 2 Zn(2+) ions.</text>
</comment>
<evidence type="ECO:0000313" key="11">
    <source>
        <dbReference type="EMBL" id="RRJ23321.1"/>
    </source>
</evidence>
<feature type="chain" id="PRO_5018693825" evidence="10">
    <location>
        <begin position="22"/>
        <end position="435"/>
    </location>
</feature>
<evidence type="ECO:0000256" key="5">
    <source>
        <dbReference type="ARBA" id="ARBA00022833"/>
    </source>
</evidence>
<evidence type="ECO:0000256" key="9">
    <source>
        <dbReference type="RuleBase" id="RU003946"/>
    </source>
</evidence>
<comment type="cofactor">
    <cofactor evidence="8">
        <name>Mg(2+)</name>
        <dbReference type="ChEBI" id="CHEBI:18420"/>
    </cofactor>
    <text evidence="8">Binds 1 Mg(2+) ion.</text>
</comment>
<proteinExistence type="inferred from homology"/>
<dbReference type="GO" id="GO:0046872">
    <property type="term" value="F:metal ion binding"/>
    <property type="evidence" value="ECO:0007669"/>
    <property type="project" value="UniProtKB-KW"/>
</dbReference>
<keyword evidence="10" id="KW-0732">Signal</keyword>
<feature type="binding site" evidence="8">
    <location>
        <position position="301"/>
    </location>
    <ligand>
        <name>Zn(2+)</name>
        <dbReference type="ChEBI" id="CHEBI:29105"/>
        <label>2</label>
    </ligand>
</feature>
<feature type="binding site" evidence="8">
    <location>
        <position position="33"/>
    </location>
    <ligand>
        <name>Mg(2+)</name>
        <dbReference type="ChEBI" id="CHEBI:18420"/>
    </ligand>
</feature>
<accession>A0A3P3QQ01</accession>
<dbReference type="OrthoDB" id="9794455at2"/>
<protein>
    <submittedName>
        <fullName evidence="11">Alkaline phosphatase</fullName>
    </submittedName>
</protein>
<feature type="binding site" evidence="8">
    <location>
        <position position="254"/>
    </location>
    <ligand>
        <name>Mg(2+)</name>
        <dbReference type="ChEBI" id="CHEBI:18420"/>
    </ligand>
</feature>
<name>A0A3P3QQ01_9GAMM</name>
<dbReference type="PANTHER" id="PTHR11596">
    <property type="entry name" value="ALKALINE PHOSPHATASE"/>
    <property type="match status" value="1"/>
</dbReference>
<dbReference type="Gene3D" id="3.40.720.10">
    <property type="entry name" value="Alkaline Phosphatase, subunit A"/>
    <property type="match status" value="1"/>
</dbReference>
<feature type="active site" description="Phosphoserine intermediate" evidence="7">
    <location>
        <position position="81"/>
    </location>
</feature>
<gene>
    <name evidence="11" type="ORF">EIK76_04410</name>
</gene>
<keyword evidence="3 8" id="KW-0479">Metal-binding</keyword>
<evidence type="ECO:0000256" key="10">
    <source>
        <dbReference type="SAM" id="SignalP"/>
    </source>
</evidence>
<keyword evidence="2" id="KW-0597">Phosphoprotein</keyword>
<evidence type="ECO:0000256" key="6">
    <source>
        <dbReference type="ARBA" id="ARBA00022842"/>
    </source>
</evidence>
<keyword evidence="5 8" id="KW-0862">Zinc</keyword>
<dbReference type="InterPro" id="IPR018299">
    <property type="entry name" value="Alkaline_phosphatase_AS"/>
</dbReference>
<organism evidence="11 12">
    <name type="scientific">Rheinheimera mesophila</name>
    <dbReference type="NCBI Taxonomy" id="1547515"/>
    <lineage>
        <taxon>Bacteria</taxon>
        <taxon>Pseudomonadati</taxon>
        <taxon>Pseudomonadota</taxon>
        <taxon>Gammaproteobacteria</taxon>
        <taxon>Chromatiales</taxon>
        <taxon>Chromatiaceae</taxon>
        <taxon>Rheinheimera</taxon>
    </lineage>
</organism>
<feature type="binding site" evidence="8">
    <location>
        <position position="33"/>
    </location>
    <ligand>
        <name>Zn(2+)</name>
        <dbReference type="ChEBI" id="CHEBI:29105"/>
        <label>2</label>
    </ligand>
</feature>
<keyword evidence="4" id="KW-0378">Hydrolase</keyword>
<feature type="binding site" evidence="8">
    <location>
        <position position="263"/>
    </location>
    <ligand>
        <name>Zn(2+)</name>
        <dbReference type="ChEBI" id="CHEBI:29105"/>
        <label>2</label>
    </ligand>
</feature>
<feature type="binding site" evidence="8">
    <location>
        <position position="132"/>
    </location>
    <ligand>
        <name>Mg(2+)</name>
        <dbReference type="ChEBI" id="CHEBI:18420"/>
    </ligand>
</feature>
<feature type="binding site" evidence="8">
    <location>
        <position position="397"/>
    </location>
    <ligand>
        <name>Zn(2+)</name>
        <dbReference type="ChEBI" id="CHEBI:29105"/>
        <label>2</label>
    </ligand>
</feature>
<dbReference type="InterPro" id="IPR017850">
    <property type="entry name" value="Alkaline_phosphatase_core_sf"/>
</dbReference>
<dbReference type="EMBL" id="RRCF01000001">
    <property type="protein sequence ID" value="RRJ23321.1"/>
    <property type="molecule type" value="Genomic_DNA"/>
</dbReference>
<feature type="binding site" evidence="8">
    <location>
        <position position="134"/>
    </location>
    <ligand>
        <name>Mg(2+)</name>
        <dbReference type="ChEBI" id="CHEBI:18420"/>
    </ligand>
</feature>
<evidence type="ECO:0000313" key="12">
    <source>
        <dbReference type="Proteomes" id="UP000276260"/>
    </source>
</evidence>
<dbReference type="PANTHER" id="PTHR11596:SF5">
    <property type="entry name" value="ALKALINE PHOSPHATASE"/>
    <property type="match status" value="1"/>
</dbReference>
<evidence type="ECO:0000256" key="7">
    <source>
        <dbReference type="PIRSR" id="PIRSR601952-1"/>
    </source>
</evidence>
<feature type="binding site" evidence="8">
    <location>
        <position position="302"/>
    </location>
    <ligand>
        <name>Zn(2+)</name>
        <dbReference type="ChEBI" id="CHEBI:29105"/>
        <label>2</label>
    </ligand>
</feature>
<evidence type="ECO:0000256" key="8">
    <source>
        <dbReference type="PIRSR" id="PIRSR601952-2"/>
    </source>
</evidence>
<dbReference type="CDD" id="cd16012">
    <property type="entry name" value="ALP"/>
    <property type="match status" value="1"/>
</dbReference>
<keyword evidence="6 8" id="KW-0460">Magnesium</keyword>
<feature type="binding site" evidence="8">
    <location>
        <position position="259"/>
    </location>
    <ligand>
        <name>Zn(2+)</name>
        <dbReference type="ChEBI" id="CHEBI:29105"/>
        <label>2</label>
    </ligand>
</feature>